<dbReference type="Proteomes" id="UP000430146">
    <property type="component" value="Unassembled WGS sequence"/>
</dbReference>
<dbReference type="PANTHER" id="PTHR30055:SF234">
    <property type="entry name" value="HTH-TYPE TRANSCRIPTIONAL REGULATOR BETI"/>
    <property type="match status" value="1"/>
</dbReference>
<evidence type="ECO:0000256" key="4">
    <source>
        <dbReference type="PROSITE-ProRule" id="PRU00335"/>
    </source>
</evidence>
<dbReference type="InterPro" id="IPR001647">
    <property type="entry name" value="HTH_TetR"/>
</dbReference>
<dbReference type="InterPro" id="IPR023772">
    <property type="entry name" value="DNA-bd_HTH_TetR-type_CS"/>
</dbReference>
<dbReference type="GO" id="GO:0000976">
    <property type="term" value="F:transcription cis-regulatory region binding"/>
    <property type="evidence" value="ECO:0007669"/>
    <property type="project" value="TreeGrafter"/>
</dbReference>
<dbReference type="PROSITE" id="PS50977">
    <property type="entry name" value="HTH_TETR_2"/>
    <property type="match status" value="1"/>
</dbReference>
<feature type="domain" description="HTH tetR-type" evidence="5">
    <location>
        <begin position="43"/>
        <end position="103"/>
    </location>
</feature>
<dbReference type="InterPro" id="IPR009057">
    <property type="entry name" value="Homeodomain-like_sf"/>
</dbReference>
<dbReference type="PROSITE" id="PS01081">
    <property type="entry name" value="HTH_TETR_1"/>
    <property type="match status" value="1"/>
</dbReference>
<reference evidence="6 7" key="1">
    <citation type="submission" date="2019-11" db="EMBL/GenBank/DDBJ databases">
        <authorList>
            <person name="Holert J."/>
        </authorList>
    </citation>
    <scope>NUCLEOTIDE SEQUENCE [LARGE SCALE GENOMIC DNA]</scope>
    <source>
        <strain evidence="6">BC8_1</strain>
    </source>
</reference>
<dbReference type="PRINTS" id="PR00455">
    <property type="entry name" value="HTHTETR"/>
</dbReference>
<organism evidence="6 7">
    <name type="scientific">Mycolicibacterium vanbaalenii</name>
    <name type="common">Mycobacterium vanbaalenii</name>
    <dbReference type="NCBI Taxonomy" id="110539"/>
    <lineage>
        <taxon>Bacteria</taxon>
        <taxon>Bacillati</taxon>
        <taxon>Actinomycetota</taxon>
        <taxon>Actinomycetes</taxon>
        <taxon>Mycobacteriales</taxon>
        <taxon>Mycobacteriaceae</taxon>
        <taxon>Mycolicibacterium</taxon>
    </lineage>
</organism>
<dbReference type="InterPro" id="IPR041347">
    <property type="entry name" value="MftR_C"/>
</dbReference>
<dbReference type="EMBL" id="CACSIP010000009">
    <property type="protein sequence ID" value="CAA0104003.1"/>
    <property type="molecule type" value="Genomic_DNA"/>
</dbReference>
<gene>
    <name evidence="6" type="primary">nicS_2</name>
    <name evidence="6" type="ORF">AELLOGFF_03481</name>
</gene>
<protein>
    <submittedName>
        <fullName evidence="6">HTH-type transcriptional repressor NicS</fullName>
    </submittedName>
</protein>
<proteinExistence type="predicted"/>
<dbReference type="Gene3D" id="1.10.10.60">
    <property type="entry name" value="Homeodomain-like"/>
    <property type="match status" value="1"/>
</dbReference>
<dbReference type="PANTHER" id="PTHR30055">
    <property type="entry name" value="HTH-TYPE TRANSCRIPTIONAL REGULATOR RUTR"/>
    <property type="match status" value="1"/>
</dbReference>
<sequence>MLRGRLLEYRSGHRRATPRRTDCCHNLRVDASEEPGLRERKKTRTRDTVRREAFRLFQLNGYAQTTIDQIAEAADVSPRTFFRYFPSKETVLISDEFTDPIIEAFLAAPAELSPVAACRHAVGKVFSTMAGEQYDYAIARQRLMYTLPEAKGALYDEYIRTIRLLTEACAKRLGLAEDDHRMRVAAGAIVGVMMATADDAPMSGAAILEALDILEGGLPQ</sequence>
<dbReference type="SUPFAM" id="SSF46689">
    <property type="entry name" value="Homeodomain-like"/>
    <property type="match status" value="1"/>
</dbReference>
<evidence type="ECO:0000256" key="2">
    <source>
        <dbReference type="ARBA" id="ARBA00023125"/>
    </source>
</evidence>
<dbReference type="Pfam" id="PF17754">
    <property type="entry name" value="TetR_C_14"/>
    <property type="match status" value="1"/>
</dbReference>
<evidence type="ECO:0000259" key="5">
    <source>
        <dbReference type="PROSITE" id="PS50977"/>
    </source>
</evidence>
<feature type="DNA-binding region" description="H-T-H motif" evidence="4">
    <location>
        <begin position="66"/>
        <end position="85"/>
    </location>
</feature>
<accession>A0A5S9PIU9</accession>
<evidence type="ECO:0000256" key="3">
    <source>
        <dbReference type="ARBA" id="ARBA00023163"/>
    </source>
</evidence>
<name>A0A5S9PIU9_MYCVN</name>
<dbReference type="AlphaFoldDB" id="A0A5S9PIU9"/>
<keyword evidence="3" id="KW-0804">Transcription</keyword>
<keyword evidence="2 4" id="KW-0238">DNA-binding</keyword>
<evidence type="ECO:0000313" key="6">
    <source>
        <dbReference type="EMBL" id="CAA0104003.1"/>
    </source>
</evidence>
<keyword evidence="1" id="KW-0805">Transcription regulation</keyword>
<dbReference type="InterPro" id="IPR050109">
    <property type="entry name" value="HTH-type_TetR-like_transc_reg"/>
</dbReference>
<keyword evidence="7" id="KW-1185">Reference proteome</keyword>
<evidence type="ECO:0000256" key="1">
    <source>
        <dbReference type="ARBA" id="ARBA00023015"/>
    </source>
</evidence>
<dbReference type="Pfam" id="PF00440">
    <property type="entry name" value="TetR_N"/>
    <property type="match status" value="1"/>
</dbReference>
<evidence type="ECO:0000313" key="7">
    <source>
        <dbReference type="Proteomes" id="UP000430146"/>
    </source>
</evidence>
<dbReference type="Gene3D" id="1.10.357.10">
    <property type="entry name" value="Tetracycline Repressor, domain 2"/>
    <property type="match status" value="1"/>
</dbReference>
<dbReference type="GO" id="GO:0003700">
    <property type="term" value="F:DNA-binding transcription factor activity"/>
    <property type="evidence" value="ECO:0007669"/>
    <property type="project" value="TreeGrafter"/>
</dbReference>